<organism evidence="1 2">
    <name type="scientific">Linum tenue</name>
    <dbReference type="NCBI Taxonomy" id="586396"/>
    <lineage>
        <taxon>Eukaryota</taxon>
        <taxon>Viridiplantae</taxon>
        <taxon>Streptophyta</taxon>
        <taxon>Embryophyta</taxon>
        <taxon>Tracheophyta</taxon>
        <taxon>Spermatophyta</taxon>
        <taxon>Magnoliopsida</taxon>
        <taxon>eudicotyledons</taxon>
        <taxon>Gunneridae</taxon>
        <taxon>Pentapetalae</taxon>
        <taxon>rosids</taxon>
        <taxon>fabids</taxon>
        <taxon>Malpighiales</taxon>
        <taxon>Linaceae</taxon>
        <taxon>Linum</taxon>
    </lineage>
</organism>
<sequence>MELVEKYYEKQRHEHIIGFGGGLRPNDLKGSDALSRIELASKLRESNGEKADMAVVIAEQVKVISEMRDMMEMMNQRSSGTSATQNGQS</sequence>
<feature type="non-terminal residue" evidence="1">
    <location>
        <position position="89"/>
    </location>
</feature>
<evidence type="ECO:0000313" key="1">
    <source>
        <dbReference type="EMBL" id="CAI0420809.1"/>
    </source>
</evidence>
<proteinExistence type="predicted"/>
<keyword evidence="2" id="KW-1185">Reference proteome</keyword>
<dbReference type="AlphaFoldDB" id="A0AAV0KJ23"/>
<dbReference type="Proteomes" id="UP001154282">
    <property type="component" value="Unassembled WGS sequence"/>
</dbReference>
<protein>
    <submittedName>
        <fullName evidence="1">Uncharacterized protein</fullName>
    </submittedName>
</protein>
<accession>A0AAV0KJ23</accession>
<reference evidence="1" key="1">
    <citation type="submission" date="2022-08" db="EMBL/GenBank/DDBJ databases">
        <authorList>
            <person name="Gutierrez-Valencia J."/>
        </authorList>
    </citation>
    <scope>NUCLEOTIDE SEQUENCE</scope>
</reference>
<name>A0AAV0KJ23_9ROSI</name>
<dbReference type="EMBL" id="CAMGYJ010000005">
    <property type="protein sequence ID" value="CAI0420809.1"/>
    <property type="molecule type" value="Genomic_DNA"/>
</dbReference>
<comment type="caution">
    <text evidence="1">The sequence shown here is derived from an EMBL/GenBank/DDBJ whole genome shotgun (WGS) entry which is preliminary data.</text>
</comment>
<evidence type="ECO:0000313" key="2">
    <source>
        <dbReference type="Proteomes" id="UP001154282"/>
    </source>
</evidence>
<gene>
    <name evidence="1" type="ORF">LITE_LOCUS18507</name>
</gene>